<evidence type="ECO:0000256" key="1">
    <source>
        <dbReference type="SAM" id="MobiDB-lite"/>
    </source>
</evidence>
<feature type="region of interest" description="Disordered" evidence="1">
    <location>
        <begin position="94"/>
        <end position="117"/>
    </location>
</feature>
<evidence type="ECO:0000313" key="3">
    <source>
        <dbReference type="EMBL" id="OIT32551.1"/>
    </source>
</evidence>
<keyword evidence="2" id="KW-0732">Signal</keyword>
<name>A0A314KT11_NICAT</name>
<evidence type="ECO:0000256" key="2">
    <source>
        <dbReference type="SAM" id="SignalP"/>
    </source>
</evidence>
<feature type="signal peptide" evidence="2">
    <location>
        <begin position="1"/>
        <end position="30"/>
    </location>
</feature>
<comment type="caution">
    <text evidence="3">The sequence shown here is derived from an EMBL/GenBank/DDBJ whole genome shotgun (WGS) entry which is preliminary data.</text>
</comment>
<dbReference type="Gramene" id="OIT32551">
    <property type="protein sequence ID" value="OIT32551"/>
    <property type="gene ID" value="A4A49_13359"/>
</dbReference>
<dbReference type="Proteomes" id="UP000187609">
    <property type="component" value="Unassembled WGS sequence"/>
</dbReference>
<organism evidence="3 4">
    <name type="scientific">Nicotiana attenuata</name>
    <name type="common">Coyote tobacco</name>
    <dbReference type="NCBI Taxonomy" id="49451"/>
    <lineage>
        <taxon>Eukaryota</taxon>
        <taxon>Viridiplantae</taxon>
        <taxon>Streptophyta</taxon>
        <taxon>Embryophyta</taxon>
        <taxon>Tracheophyta</taxon>
        <taxon>Spermatophyta</taxon>
        <taxon>Magnoliopsida</taxon>
        <taxon>eudicotyledons</taxon>
        <taxon>Gunneridae</taxon>
        <taxon>Pentapetalae</taxon>
        <taxon>asterids</taxon>
        <taxon>lamiids</taxon>
        <taxon>Solanales</taxon>
        <taxon>Solanaceae</taxon>
        <taxon>Nicotianoideae</taxon>
        <taxon>Nicotianeae</taxon>
        <taxon>Nicotiana</taxon>
    </lineage>
</organism>
<sequence length="125" mass="14267">MSIFTVRSLMQILCMLVIIVLNKMLPPTYAEKWPLSPSASPASVIFQLQDLQHNNDNYASIQEEQLNKLKDVEKSQSQTEQEYQDYGFWDPAPYFGGGDPAPVPHGRTINQRSKKQTDLKTVIRL</sequence>
<reference evidence="3" key="1">
    <citation type="submission" date="2016-11" db="EMBL/GenBank/DDBJ databases">
        <title>The genome of Nicotiana attenuata.</title>
        <authorList>
            <person name="Xu S."/>
            <person name="Brockmoeller T."/>
            <person name="Gaquerel E."/>
            <person name="Navarro A."/>
            <person name="Kuhl H."/>
            <person name="Gase K."/>
            <person name="Ling Z."/>
            <person name="Zhou W."/>
            <person name="Kreitzer C."/>
            <person name="Stanke M."/>
            <person name="Tang H."/>
            <person name="Lyons E."/>
            <person name="Pandey P."/>
            <person name="Pandey S.P."/>
            <person name="Timmermann B."/>
            <person name="Baldwin I.T."/>
        </authorList>
    </citation>
    <scope>NUCLEOTIDE SEQUENCE [LARGE SCALE GENOMIC DNA]</scope>
    <source>
        <strain evidence="3">UT</strain>
    </source>
</reference>
<proteinExistence type="predicted"/>
<keyword evidence="4" id="KW-1185">Reference proteome</keyword>
<feature type="chain" id="PRO_5016421726" evidence="2">
    <location>
        <begin position="31"/>
        <end position="125"/>
    </location>
</feature>
<protein>
    <submittedName>
        <fullName evidence="3">Uncharacterized protein</fullName>
    </submittedName>
</protein>
<dbReference type="AlphaFoldDB" id="A0A314KT11"/>
<evidence type="ECO:0000313" key="4">
    <source>
        <dbReference type="Proteomes" id="UP000187609"/>
    </source>
</evidence>
<gene>
    <name evidence="3" type="ORF">A4A49_13359</name>
</gene>
<dbReference type="EMBL" id="MJEQ01001036">
    <property type="protein sequence ID" value="OIT32551.1"/>
    <property type="molecule type" value="Genomic_DNA"/>
</dbReference>
<accession>A0A314KT11</accession>